<dbReference type="PANTHER" id="PTHR43861">
    <property type="entry name" value="TRANS-ACONITATE 2-METHYLTRANSFERASE-RELATED"/>
    <property type="match status" value="1"/>
</dbReference>
<sequence>MKNYLASAQTHRFQSRPMRRSGWRSLTFFMMILFIMMFLWLFWVTSRGLPLHNDDVKLKVNVETVSVVEGGKNDLLAESGMAEGEDVRTSLRGLACPPYDPAALDRLQIPLKHLPRKIPTSVAMKYNRRAHNCVSDGVWHRVRAEDHRDILHGIVKLGRIQNNSFVFDWGSGCGHTMQFLYDFYGVSSVGIDVANATIFYARKLTSPNLLHCVADGTNISWIPSNFFDHAISFGAVLHVYNHTLFCNVLRQMVRVVKPLGTVYNGWSEEDDFRREYVPLCFSDLPVKYEIVEEKDAFSHVKIFPLKARQFIPNTYSLVITKGTAEEVKGISDNVYNDVDAVPFRCRGPKQMFCFLNKESENDVSVHHISGEESIVNVKWPTCPPYDASFEERQIPLKHLPRKKPTSVAQKYDRRANNCKKDGIWHRVSIHDHEAILRVIAELLKVKSGDRLLDWGSGCGHHLEFMNVFFGAVGLGIDISNKTVEYAREMTTKKNQYCVADGTRLEWLPSNFFDHAYSFGSIYHVYNETLFCSVLQQMVRVVKVGGKVYNGWTEESEFSRNNVLPCLGSIYNENCFKIEILEERKTFEHVKYFPLKAYQKVPNTYSLLIHKLSSCQDTSK</sequence>
<comment type="caution">
    <text evidence="6">The sequence shown here is derived from an EMBL/GenBank/DDBJ whole genome shotgun (WGS) entry which is preliminary data.</text>
</comment>
<organism evidence="6 7">
    <name type="scientific">Trypanosoma theileri</name>
    <dbReference type="NCBI Taxonomy" id="67003"/>
    <lineage>
        <taxon>Eukaryota</taxon>
        <taxon>Discoba</taxon>
        <taxon>Euglenozoa</taxon>
        <taxon>Kinetoplastea</taxon>
        <taxon>Metakinetoplastina</taxon>
        <taxon>Trypanosomatida</taxon>
        <taxon>Trypanosomatidae</taxon>
        <taxon>Trypanosoma</taxon>
    </lineage>
</organism>
<dbReference type="InterPro" id="IPR029063">
    <property type="entry name" value="SAM-dependent_MTases_sf"/>
</dbReference>
<keyword evidence="2 6" id="KW-0808">Transferase</keyword>
<dbReference type="CDD" id="cd02440">
    <property type="entry name" value="AdoMet_MTases"/>
    <property type="match status" value="2"/>
</dbReference>
<keyword evidence="3" id="KW-0812">Transmembrane</keyword>
<evidence type="ECO:0000256" key="3">
    <source>
        <dbReference type="SAM" id="Phobius"/>
    </source>
</evidence>
<evidence type="ECO:0000256" key="1">
    <source>
        <dbReference type="ARBA" id="ARBA00022603"/>
    </source>
</evidence>
<gene>
    <name evidence="6" type="ORF">TM35_000034150</name>
</gene>
<evidence type="ECO:0000256" key="2">
    <source>
        <dbReference type="ARBA" id="ARBA00022679"/>
    </source>
</evidence>
<protein>
    <submittedName>
        <fullName evidence="6">Putative methyltransferase</fullName>
    </submittedName>
</protein>
<dbReference type="EMBL" id="NBCO01000003">
    <property type="protein sequence ID" value="ORC92662.1"/>
    <property type="molecule type" value="Genomic_DNA"/>
</dbReference>
<name>A0A1X0P6V4_9TRYP</name>
<dbReference type="GeneID" id="39981962"/>
<keyword evidence="3" id="KW-0472">Membrane</keyword>
<reference evidence="6 7" key="1">
    <citation type="submission" date="2017-03" db="EMBL/GenBank/DDBJ databases">
        <title>An alternative strategy for trypanosome survival in the mammalian bloodstream revealed through genome and transcriptome analysis of the ubiquitous bovine parasite Trypanosoma (Megatrypanum) theileri.</title>
        <authorList>
            <person name="Kelly S."/>
            <person name="Ivens A."/>
            <person name="Mott A."/>
            <person name="O'Neill E."/>
            <person name="Emms D."/>
            <person name="Macleod O."/>
            <person name="Voorheis P."/>
            <person name="Matthews J."/>
            <person name="Matthews K."/>
            <person name="Carrington M."/>
        </authorList>
    </citation>
    <scope>NUCLEOTIDE SEQUENCE [LARGE SCALE GENOMIC DNA]</scope>
    <source>
        <strain evidence="6">Edinburgh</strain>
    </source>
</reference>
<evidence type="ECO:0000313" key="6">
    <source>
        <dbReference type="EMBL" id="ORC92662.1"/>
    </source>
</evidence>
<dbReference type="SUPFAM" id="SSF53335">
    <property type="entry name" value="S-adenosyl-L-methionine-dependent methyltransferases"/>
    <property type="match status" value="2"/>
</dbReference>
<evidence type="ECO:0000313" key="7">
    <source>
        <dbReference type="Proteomes" id="UP000192257"/>
    </source>
</evidence>
<dbReference type="Pfam" id="PF13649">
    <property type="entry name" value="Methyltransf_25"/>
    <property type="match status" value="1"/>
</dbReference>
<keyword evidence="1 6" id="KW-0489">Methyltransferase</keyword>
<evidence type="ECO:0000259" key="4">
    <source>
        <dbReference type="Pfam" id="PF08241"/>
    </source>
</evidence>
<evidence type="ECO:0000259" key="5">
    <source>
        <dbReference type="Pfam" id="PF13649"/>
    </source>
</evidence>
<dbReference type="Pfam" id="PF08241">
    <property type="entry name" value="Methyltransf_11"/>
    <property type="match status" value="1"/>
</dbReference>
<proteinExistence type="predicted"/>
<dbReference type="RefSeq" id="XP_028886728.1">
    <property type="nucleotide sequence ID" value="XM_029022182.1"/>
</dbReference>
<dbReference type="Gene3D" id="3.40.50.150">
    <property type="entry name" value="Vaccinia Virus protein VP39"/>
    <property type="match status" value="2"/>
</dbReference>
<feature type="domain" description="Methyltransferase" evidence="5">
    <location>
        <begin position="166"/>
        <end position="260"/>
    </location>
</feature>
<dbReference type="VEuPathDB" id="TriTrypDB:TM35_000034150"/>
<dbReference type="Proteomes" id="UP000192257">
    <property type="component" value="Unassembled WGS sequence"/>
</dbReference>
<accession>A0A1X0P6V4</accession>
<dbReference type="InterPro" id="IPR041698">
    <property type="entry name" value="Methyltransf_25"/>
</dbReference>
<dbReference type="GO" id="GO:0008757">
    <property type="term" value="F:S-adenosylmethionine-dependent methyltransferase activity"/>
    <property type="evidence" value="ECO:0007669"/>
    <property type="project" value="InterPro"/>
</dbReference>
<feature type="domain" description="Methyltransferase type 11" evidence="4">
    <location>
        <begin position="452"/>
        <end position="548"/>
    </location>
</feature>
<keyword evidence="7" id="KW-1185">Reference proteome</keyword>
<dbReference type="PANTHER" id="PTHR43861:SF1">
    <property type="entry name" value="TRANS-ACONITATE 2-METHYLTRANSFERASE"/>
    <property type="match status" value="1"/>
</dbReference>
<dbReference type="AlphaFoldDB" id="A0A1X0P6V4"/>
<keyword evidence="3" id="KW-1133">Transmembrane helix</keyword>
<dbReference type="GO" id="GO:0032259">
    <property type="term" value="P:methylation"/>
    <property type="evidence" value="ECO:0007669"/>
    <property type="project" value="UniProtKB-KW"/>
</dbReference>
<feature type="transmembrane region" description="Helical" evidence="3">
    <location>
        <begin position="21"/>
        <end position="43"/>
    </location>
</feature>
<dbReference type="OrthoDB" id="8300214at2759"/>
<dbReference type="InterPro" id="IPR013216">
    <property type="entry name" value="Methyltransf_11"/>
</dbReference>